<keyword evidence="7" id="KW-1185">Reference proteome</keyword>
<gene>
    <name evidence="6" type="ORF">GM1_002_01360</name>
</gene>
<reference evidence="6 7" key="1">
    <citation type="submission" date="2013-02" db="EMBL/GenBank/DDBJ databases">
        <title>Whole genome shotgun sequence of Gordonia malaquae NBRC 108250.</title>
        <authorList>
            <person name="Yoshida I."/>
            <person name="Hosoyama A."/>
            <person name="Tsuchikane K."/>
            <person name="Ando Y."/>
            <person name="Baba S."/>
            <person name="Ohji S."/>
            <person name="Hamada M."/>
            <person name="Tamura T."/>
            <person name="Yamazoe A."/>
            <person name="Yamazaki S."/>
            <person name="Fujita N."/>
        </authorList>
    </citation>
    <scope>NUCLEOTIDE SEQUENCE [LARGE SCALE GENOMIC DNA]</scope>
    <source>
        <strain evidence="6 7">NBRC 108250</strain>
    </source>
</reference>
<evidence type="ECO:0000259" key="5">
    <source>
        <dbReference type="Pfam" id="PF26580"/>
    </source>
</evidence>
<dbReference type="eggNOG" id="ENOG502ZR64">
    <property type="taxonomic scope" value="Bacteria"/>
</dbReference>
<dbReference type="InterPro" id="IPR058644">
    <property type="entry name" value="Mtb12-like_C"/>
</dbReference>
<feature type="signal peptide" evidence="4">
    <location>
        <begin position="1"/>
        <end position="24"/>
    </location>
</feature>
<protein>
    <recommendedName>
        <fullName evidence="5">Low molecular weight antigen MTB12-like C-terminal domain-containing protein</fullName>
    </recommendedName>
</protein>
<comment type="similarity">
    <text evidence="2">Belongs to the MTB12 family.</text>
</comment>
<accession>M3V9Q6</accession>
<name>M3V9Q6_GORML</name>
<dbReference type="EMBL" id="BAOP01000002">
    <property type="protein sequence ID" value="GAC78158.1"/>
    <property type="molecule type" value="Genomic_DNA"/>
</dbReference>
<feature type="domain" description="Low molecular weight antigen MTB12-like C-terminal" evidence="5">
    <location>
        <begin position="52"/>
        <end position="158"/>
    </location>
</feature>
<organism evidence="6 7">
    <name type="scientific">Gordonia malaquae NBRC 108250</name>
    <dbReference type="NCBI Taxonomy" id="1223542"/>
    <lineage>
        <taxon>Bacteria</taxon>
        <taxon>Bacillati</taxon>
        <taxon>Actinomycetota</taxon>
        <taxon>Actinomycetes</taxon>
        <taxon>Mycobacteriales</taxon>
        <taxon>Gordoniaceae</taxon>
        <taxon>Gordonia</taxon>
    </lineage>
</organism>
<dbReference type="Proteomes" id="UP000035009">
    <property type="component" value="Unassembled WGS sequence"/>
</dbReference>
<feature type="chain" id="PRO_5038900893" description="Low molecular weight antigen MTB12-like C-terminal domain-containing protein" evidence="4">
    <location>
        <begin position="25"/>
        <end position="160"/>
    </location>
</feature>
<evidence type="ECO:0000313" key="7">
    <source>
        <dbReference type="Proteomes" id="UP000035009"/>
    </source>
</evidence>
<dbReference type="RefSeq" id="WP_008375984.1">
    <property type="nucleotide sequence ID" value="NZ_BAOP01000002.1"/>
</dbReference>
<evidence type="ECO:0000313" key="6">
    <source>
        <dbReference type="EMBL" id="GAC78158.1"/>
    </source>
</evidence>
<proteinExistence type="inferred from homology"/>
<evidence type="ECO:0000256" key="2">
    <source>
        <dbReference type="ARBA" id="ARBA00093774"/>
    </source>
</evidence>
<dbReference type="OrthoDB" id="4381452at2"/>
<dbReference type="STRING" id="410332.SAMN04488550_3551"/>
<dbReference type="AlphaFoldDB" id="M3V9Q6"/>
<keyword evidence="1 4" id="KW-0732">Signal</keyword>
<evidence type="ECO:0000256" key="1">
    <source>
        <dbReference type="ARBA" id="ARBA00022729"/>
    </source>
</evidence>
<dbReference type="Pfam" id="PF26580">
    <property type="entry name" value="Mtb12_C"/>
    <property type="match status" value="1"/>
</dbReference>
<sequence>MTLSSTFRRPLVAAVALAAGAAIALTGCSSSDDSSNSNASASTSAAQSAELTVEQAQTTLRKALDANTPEAELAGLVQFTDPSVQTKLVDYNKKAAKAGYTPDIYTVKSVKVDGDKATAVVAVKGPHQPAAIDMNFGFVNVDGTWKLGSEAVTMLVSMMR</sequence>
<comment type="caution">
    <text evidence="6">The sequence shown here is derived from an EMBL/GenBank/DDBJ whole genome shotgun (WGS) entry which is preliminary data.</text>
</comment>
<evidence type="ECO:0000256" key="3">
    <source>
        <dbReference type="SAM" id="MobiDB-lite"/>
    </source>
</evidence>
<evidence type="ECO:0000256" key="4">
    <source>
        <dbReference type="SAM" id="SignalP"/>
    </source>
</evidence>
<feature type="compositionally biased region" description="Low complexity" evidence="3">
    <location>
        <begin position="30"/>
        <end position="49"/>
    </location>
</feature>
<feature type="region of interest" description="Disordered" evidence="3">
    <location>
        <begin position="30"/>
        <end position="50"/>
    </location>
</feature>